<dbReference type="EMBL" id="FOLY01000002">
    <property type="protein sequence ID" value="SFC36253.1"/>
    <property type="molecule type" value="Genomic_DNA"/>
</dbReference>
<dbReference type="RefSeq" id="WP_090131850.1">
    <property type="nucleotide sequence ID" value="NZ_FOLY01000002.1"/>
</dbReference>
<feature type="transmembrane region" description="Helical" evidence="1">
    <location>
        <begin position="79"/>
        <end position="98"/>
    </location>
</feature>
<dbReference type="Proteomes" id="UP000199046">
    <property type="component" value="Unassembled WGS sequence"/>
</dbReference>
<evidence type="ECO:0000313" key="2">
    <source>
        <dbReference type="EMBL" id="SFC36253.1"/>
    </source>
</evidence>
<evidence type="ECO:0000256" key="1">
    <source>
        <dbReference type="SAM" id="Phobius"/>
    </source>
</evidence>
<dbReference type="OrthoDB" id="6174576at2"/>
<organism evidence="2 3">
    <name type="scientific">Kushneria avicenniae</name>
    <dbReference type="NCBI Taxonomy" id="402385"/>
    <lineage>
        <taxon>Bacteria</taxon>
        <taxon>Pseudomonadati</taxon>
        <taxon>Pseudomonadota</taxon>
        <taxon>Gammaproteobacteria</taxon>
        <taxon>Oceanospirillales</taxon>
        <taxon>Halomonadaceae</taxon>
        <taxon>Kushneria</taxon>
    </lineage>
</organism>
<sequence>MSSGSGPAQRVILAAQRLLKNLMDTGETRLRLAVIELQEERARLFSLLLLSGIALLLLAFGIGMLMLLVIVAFWQDHRLLAIGIAAAVLILSGILVALRVRAVSREPSLLRSTLARFSEDKELLDQTRIDHTRVGEKHEER</sequence>
<keyword evidence="1" id="KW-1133">Transmembrane helix</keyword>
<accession>A0A1I1IR87</accession>
<dbReference type="STRING" id="402385.SAMN05421848_1272"/>
<dbReference type="InterPro" id="IPR009937">
    <property type="entry name" value="Phage_holin_3_6"/>
</dbReference>
<name>A0A1I1IR87_9GAMM</name>
<feature type="transmembrane region" description="Helical" evidence="1">
    <location>
        <begin position="47"/>
        <end position="73"/>
    </location>
</feature>
<keyword evidence="1" id="KW-0472">Membrane</keyword>
<gene>
    <name evidence="2" type="ORF">SAMN05421848_1272</name>
</gene>
<protein>
    <submittedName>
        <fullName evidence="2">Uncharacterized membrane protein YqjE</fullName>
    </submittedName>
</protein>
<proteinExistence type="predicted"/>
<keyword evidence="1" id="KW-0812">Transmembrane</keyword>
<dbReference type="Pfam" id="PF07332">
    <property type="entry name" value="Phage_holin_3_6"/>
    <property type="match status" value="1"/>
</dbReference>
<keyword evidence="3" id="KW-1185">Reference proteome</keyword>
<evidence type="ECO:0000313" key="3">
    <source>
        <dbReference type="Proteomes" id="UP000199046"/>
    </source>
</evidence>
<reference evidence="3" key="1">
    <citation type="submission" date="2016-10" db="EMBL/GenBank/DDBJ databases">
        <authorList>
            <person name="Varghese N."/>
            <person name="Submissions S."/>
        </authorList>
    </citation>
    <scope>NUCLEOTIDE SEQUENCE [LARGE SCALE GENOMIC DNA]</scope>
    <source>
        <strain evidence="3">DSM 23439</strain>
    </source>
</reference>
<dbReference type="AlphaFoldDB" id="A0A1I1IR87"/>